<feature type="transmembrane region" description="Helical" evidence="2">
    <location>
        <begin position="337"/>
        <end position="362"/>
    </location>
</feature>
<evidence type="ECO:0000313" key="5">
    <source>
        <dbReference type="Proteomes" id="UP000014601"/>
    </source>
</evidence>
<proteinExistence type="inferred from homology"/>
<keyword evidence="2" id="KW-1133">Transmembrane helix</keyword>
<evidence type="ECO:0000313" key="4">
    <source>
        <dbReference type="EMBL" id="EPI51233.1"/>
    </source>
</evidence>
<dbReference type="InterPro" id="IPR025857">
    <property type="entry name" value="MacB_PCD"/>
</dbReference>
<reference evidence="4 5" key="1">
    <citation type="submission" date="2013-06" db="EMBL/GenBank/DDBJ databases">
        <authorList>
            <person name="Weinstock G."/>
            <person name="Sodergren E."/>
            <person name="Lobos E.A."/>
            <person name="Fulton L."/>
            <person name="Fulton R."/>
            <person name="Courtney L."/>
            <person name="Fronick C."/>
            <person name="O'Laughlin M."/>
            <person name="Godfrey J."/>
            <person name="Wilson R.M."/>
            <person name="Miner T."/>
            <person name="Farmer C."/>
            <person name="Delehaunty K."/>
            <person name="Cordes M."/>
            <person name="Minx P."/>
            <person name="Tomlinson C."/>
            <person name="Chen J."/>
            <person name="Wollam A."/>
            <person name="Pepin K.H."/>
            <person name="Bhonagiri V."/>
            <person name="Zhang X."/>
            <person name="Warren W."/>
            <person name="Mitreva M."/>
            <person name="Mardis E.R."/>
            <person name="Wilson R.K."/>
        </authorList>
    </citation>
    <scope>NUCLEOTIDE SEQUENCE [LARGE SCALE GENOMIC DNA]</scope>
    <source>
        <strain evidence="4 5">JCP7719</strain>
    </source>
</reference>
<dbReference type="InterPro" id="IPR050250">
    <property type="entry name" value="Macrolide_Exporter_MacB"/>
</dbReference>
<name>S4GZ12_9BIFI</name>
<accession>S4GZ12</accession>
<organism evidence="4 5">
    <name type="scientific">Gardnerella pickettii JCP7719</name>
    <dbReference type="NCBI Taxonomy" id="1261061"/>
    <lineage>
        <taxon>Bacteria</taxon>
        <taxon>Bacillati</taxon>
        <taxon>Actinomycetota</taxon>
        <taxon>Actinomycetes</taxon>
        <taxon>Bifidobacteriales</taxon>
        <taxon>Bifidobacteriaceae</taxon>
        <taxon>Gardnerella</taxon>
        <taxon>Gardnerella pickettii</taxon>
    </lineage>
</organism>
<dbReference type="Proteomes" id="UP000014601">
    <property type="component" value="Unassembled WGS sequence"/>
</dbReference>
<sequence length="372" mass="40370">MFMIRMVARSLARQIKKRVLIAIVVCLSACVSVAMLSVVYDVGDKITAELSSYGSNIIVQPKSNAVVNDLYASRTKSGYSNSQSSQTSQTLADAESEESTAFLKESDAAKIKMIFWAFNITNFAPKLTIYANLKANSSAESTNSTNSTNSANSVVPIVGTWFNRKLALASGETTVVGMQGMRSWWKMIEGRFPRDFKREVVVGINLAKSHNLKVGQLIKLTRSGRQISLKIVGIYDSGDSDNNAIYADSSQAQRLSNRPNMVEAIEVKALTTPENDLARKAAKNPAALSQEEWETWYCTAYPSSITYQIEEVIPGAVAKQVRQVSAMQGSVLNKTRAVMVLMTALSLIAAAVAVANLMAAAISERSGELALL</sequence>
<dbReference type="EMBL" id="ATJO01000023">
    <property type="protein sequence ID" value="EPI51233.1"/>
    <property type="molecule type" value="Genomic_DNA"/>
</dbReference>
<gene>
    <name evidence="4" type="ORF">HMPREF1576_00399</name>
</gene>
<feature type="non-terminal residue" evidence="4">
    <location>
        <position position="372"/>
    </location>
</feature>
<evidence type="ECO:0000256" key="1">
    <source>
        <dbReference type="ARBA" id="ARBA00038076"/>
    </source>
</evidence>
<dbReference type="PANTHER" id="PTHR30572:SF4">
    <property type="entry name" value="ABC TRANSPORTER PERMEASE YTRF"/>
    <property type="match status" value="1"/>
</dbReference>
<protein>
    <recommendedName>
        <fullName evidence="3">MacB-like periplasmic core domain-containing protein</fullName>
    </recommendedName>
</protein>
<dbReference type="RefSeq" id="WP_020759165.1">
    <property type="nucleotide sequence ID" value="NZ_KE348039.1"/>
</dbReference>
<dbReference type="PANTHER" id="PTHR30572">
    <property type="entry name" value="MEMBRANE COMPONENT OF TRANSPORTER-RELATED"/>
    <property type="match status" value="1"/>
</dbReference>
<dbReference type="HOGENOM" id="CLU_000604_8_4_11"/>
<evidence type="ECO:0000256" key="2">
    <source>
        <dbReference type="SAM" id="Phobius"/>
    </source>
</evidence>
<comment type="caution">
    <text evidence="4">The sequence shown here is derived from an EMBL/GenBank/DDBJ whole genome shotgun (WGS) entry which is preliminary data.</text>
</comment>
<dbReference type="GO" id="GO:0005886">
    <property type="term" value="C:plasma membrane"/>
    <property type="evidence" value="ECO:0007669"/>
    <property type="project" value="TreeGrafter"/>
</dbReference>
<dbReference type="AlphaFoldDB" id="S4GZ12"/>
<dbReference type="GO" id="GO:0022857">
    <property type="term" value="F:transmembrane transporter activity"/>
    <property type="evidence" value="ECO:0007669"/>
    <property type="project" value="TreeGrafter"/>
</dbReference>
<comment type="similarity">
    <text evidence="1">Belongs to the ABC-4 integral membrane protein family.</text>
</comment>
<feature type="domain" description="MacB-like periplasmic core" evidence="3">
    <location>
        <begin position="21"/>
        <end position="269"/>
    </location>
</feature>
<dbReference type="Pfam" id="PF12704">
    <property type="entry name" value="MacB_PCD"/>
    <property type="match status" value="1"/>
</dbReference>
<keyword evidence="2" id="KW-0812">Transmembrane</keyword>
<keyword evidence="2" id="KW-0472">Membrane</keyword>
<evidence type="ECO:0000259" key="3">
    <source>
        <dbReference type="Pfam" id="PF12704"/>
    </source>
</evidence>